<dbReference type="InterPro" id="IPR035896">
    <property type="entry name" value="AN1-like_Znf"/>
</dbReference>
<dbReference type="STRING" id="334426.A0A0R3PQ81"/>
<evidence type="ECO:0000313" key="9">
    <source>
        <dbReference type="WBParaSite" id="ACOC_0000746501-mRNA-1"/>
    </source>
</evidence>
<dbReference type="GO" id="GO:0005783">
    <property type="term" value="C:endoplasmic reticulum"/>
    <property type="evidence" value="ECO:0007669"/>
    <property type="project" value="TreeGrafter"/>
</dbReference>
<dbReference type="PROSITE" id="PS51039">
    <property type="entry name" value="ZF_AN1"/>
    <property type="match status" value="1"/>
</dbReference>
<sequence>MAELPNLGQHCDAELCNLLGLFLVLIIIELWKKIVLHLDFLPVRCDACSKTFCINHFTYESHKCGKAYEKDVQVPVCPLCSRPVPTPRSVSPDVQINEHILNNCAVNAKKKLFSNKCTVKGCKKKELVPIICPSCNNNFCLAHRHEADHRCGQVESNLAISKATAATLARNQGRHNCATEARKSHISEDQALSIALADSMRDVEISSEESDRRLAEQLQQYEYEM</sequence>
<dbReference type="InterPro" id="IPR057357">
    <property type="entry name" value="Znf-C2H2_ZFAND2A/B"/>
</dbReference>
<dbReference type="PANTHER" id="PTHR14677">
    <property type="entry name" value="ARSENITE INDUCUBLE RNA ASSOCIATED PROTEIN AIP-1-RELATED"/>
    <property type="match status" value="1"/>
</dbReference>
<gene>
    <name evidence="7" type="ORF">ACOC_LOCUS7466</name>
</gene>
<keyword evidence="1" id="KW-0479">Metal-binding</keyword>
<evidence type="ECO:0000313" key="7">
    <source>
        <dbReference type="EMBL" id="VDM59051.1"/>
    </source>
</evidence>
<dbReference type="GO" id="GO:0008270">
    <property type="term" value="F:zinc ion binding"/>
    <property type="evidence" value="ECO:0007669"/>
    <property type="project" value="UniProtKB-KW"/>
</dbReference>
<keyword evidence="4" id="KW-0862">Zinc</keyword>
<organism evidence="9">
    <name type="scientific">Angiostrongylus costaricensis</name>
    <name type="common">Nematode worm</name>
    <dbReference type="NCBI Taxonomy" id="334426"/>
    <lineage>
        <taxon>Eukaryota</taxon>
        <taxon>Metazoa</taxon>
        <taxon>Ecdysozoa</taxon>
        <taxon>Nematoda</taxon>
        <taxon>Chromadorea</taxon>
        <taxon>Rhabditida</taxon>
        <taxon>Rhabditina</taxon>
        <taxon>Rhabditomorpha</taxon>
        <taxon>Strongyloidea</taxon>
        <taxon>Metastrongylidae</taxon>
        <taxon>Angiostrongylus</taxon>
    </lineage>
</organism>
<evidence type="ECO:0000256" key="3">
    <source>
        <dbReference type="ARBA" id="ARBA00022771"/>
    </source>
</evidence>
<dbReference type="OrthoDB" id="431929at2759"/>
<evidence type="ECO:0000256" key="2">
    <source>
        <dbReference type="ARBA" id="ARBA00022737"/>
    </source>
</evidence>
<dbReference type="GO" id="GO:0045047">
    <property type="term" value="P:protein targeting to ER"/>
    <property type="evidence" value="ECO:0007669"/>
    <property type="project" value="TreeGrafter"/>
</dbReference>
<dbReference type="Proteomes" id="UP000267027">
    <property type="component" value="Unassembled WGS sequence"/>
</dbReference>
<proteinExistence type="predicted"/>
<name>A0A0R3PQ81_ANGCS</name>
<keyword evidence="8" id="KW-1185">Reference proteome</keyword>
<dbReference type="PANTHER" id="PTHR14677:SF20">
    <property type="entry name" value="ZINC FINGER AN1-TYPE CONTAINING 2A-RELATED"/>
    <property type="match status" value="1"/>
</dbReference>
<dbReference type="EMBL" id="UYYA01004042">
    <property type="protein sequence ID" value="VDM59051.1"/>
    <property type="molecule type" value="Genomic_DNA"/>
</dbReference>
<dbReference type="AlphaFoldDB" id="A0A0R3PQ81"/>
<keyword evidence="3 5" id="KW-0863">Zinc-finger</keyword>
<evidence type="ECO:0000259" key="6">
    <source>
        <dbReference type="PROSITE" id="PS51039"/>
    </source>
</evidence>
<dbReference type="Pfam" id="PF25403">
    <property type="entry name" value="zf-C2H2_ZFAND2"/>
    <property type="match status" value="1"/>
</dbReference>
<dbReference type="WBParaSite" id="ACOC_0000746501-mRNA-1">
    <property type="protein sequence ID" value="ACOC_0000746501-mRNA-1"/>
    <property type="gene ID" value="ACOC_0000746501"/>
</dbReference>
<dbReference type="SUPFAM" id="SSF118310">
    <property type="entry name" value="AN1-like Zinc finger"/>
    <property type="match status" value="2"/>
</dbReference>
<dbReference type="SMART" id="SM00154">
    <property type="entry name" value="ZnF_AN1"/>
    <property type="match status" value="2"/>
</dbReference>
<reference evidence="7 8" key="2">
    <citation type="submission" date="2018-11" db="EMBL/GenBank/DDBJ databases">
        <authorList>
            <consortium name="Pathogen Informatics"/>
        </authorList>
    </citation>
    <scope>NUCLEOTIDE SEQUENCE [LARGE SCALE GENOMIC DNA]</scope>
    <source>
        <strain evidence="7 8">Costa Rica</strain>
    </source>
</reference>
<dbReference type="OMA" id="YISHECK"/>
<dbReference type="GO" id="GO:0043161">
    <property type="term" value="P:proteasome-mediated ubiquitin-dependent protein catabolic process"/>
    <property type="evidence" value="ECO:0007669"/>
    <property type="project" value="TreeGrafter"/>
</dbReference>
<dbReference type="Gene3D" id="4.10.1110.10">
    <property type="entry name" value="AN1-like Zinc finger"/>
    <property type="match status" value="2"/>
</dbReference>
<dbReference type="Pfam" id="PF01428">
    <property type="entry name" value="zf-AN1"/>
    <property type="match status" value="2"/>
</dbReference>
<protein>
    <submittedName>
        <fullName evidence="9">AN1-type domain-containing protein</fullName>
    </submittedName>
</protein>
<accession>A0A0R3PQ81</accession>
<dbReference type="InterPro" id="IPR000058">
    <property type="entry name" value="Znf_AN1"/>
</dbReference>
<reference evidence="9" key="1">
    <citation type="submission" date="2017-02" db="UniProtKB">
        <authorList>
            <consortium name="WormBaseParasite"/>
        </authorList>
    </citation>
    <scope>IDENTIFICATION</scope>
</reference>
<evidence type="ECO:0000256" key="1">
    <source>
        <dbReference type="ARBA" id="ARBA00022723"/>
    </source>
</evidence>
<feature type="domain" description="AN1-type" evidence="6">
    <location>
        <begin position="111"/>
        <end position="159"/>
    </location>
</feature>
<evidence type="ECO:0000313" key="8">
    <source>
        <dbReference type="Proteomes" id="UP000267027"/>
    </source>
</evidence>
<evidence type="ECO:0000256" key="4">
    <source>
        <dbReference type="ARBA" id="ARBA00022833"/>
    </source>
</evidence>
<evidence type="ECO:0000256" key="5">
    <source>
        <dbReference type="PROSITE-ProRule" id="PRU00449"/>
    </source>
</evidence>
<keyword evidence="2" id="KW-0677">Repeat</keyword>